<dbReference type="Gene3D" id="3.30.450.20">
    <property type="entry name" value="PAS domain"/>
    <property type="match status" value="1"/>
</dbReference>
<evidence type="ECO:0000313" key="5">
    <source>
        <dbReference type="Proteomes" id="UP000461585"/>
    </source>
</evidence>
<dbReference type="Proteomes" id="UP000461585">
    <property type="component" value="Unassembled WGS sequence"/>
</dbReference>
<dbReference type="InterPro" id="IPR029787">
    <property type="entry name" value="Nucleotide_cyclase"/>
</dbReference>
<reference evidence="4 5" key="1">
    <citation type="submission" date="2020-01" db="EMBL/GenBank/DDBJ databases">
        <title>Anaeroalcalibacter tamaniensis gen. nov., sp. nov., moderately halophilic strictly anaerobic fermenter bacterium from mud volcano of Taman peninsula.</title>
        <authorList>
            <person name="Frolova A."/>
            <person name="Merkel A.Y."/>
            <person name="Slobodkin A.I."/>
        </authorList>
    </citation>
    <scope>NUCLEOTIDE SEQUENCE [LARGE SCALE GENOMIC DNA]</scope>
    <source>
        <strain evidence="4 5">F-3ap</strain>
    </source>
</reference>
<dbReference type="PROSITE" id="PS50112">
    <property type="entry name" value="PAS"/>
    <property type="match status" value="1"/>
</dbReference>
<keyword evidence="5" id="KW-1185">Reference proteome</keyword>
<dbReference type="InterPro" id="IPR013655">
    <property type="entry name" value="PAS_fold_3"/>
</dbReference>
<dbReference type="PANTHER" id="PTHR44757:SF2">
    <property type="entry name" value="BIOFILM ARCHITECTURE MAINTENANCE PROTEIN MBAA"/>
    <property type="match status" value="1"/>
</dbReference>
<dbReference type="Pfam" id="PF08447">
    <property type="entry name" value="PAS_3"/>
    <property type="match status" value="1"/>
</dbReference>
<dbReference type="InterPro" id="IPR000014">
    <property type="entry name" value="PAS"/>
</dbReference>
<accession>A0A7X5HUF0</accession>
<dbReference type="Pfam" id="PF00990">
    <property type="entry name" value="GGDEF"/>
    <property type="match status" value="1"/>
</dbReference>
<dbReference type="NCBIfam" id="TIGR00229">
    <property type="entry name" value="sensory_box"/>
    <property type="match status" value="1"/>
</dbReference>
<dbReference type="InterPro" id="IPR000700">
    <property type="entry name" value="PAS-assoc_C"/>
</dbReference>
<dbReference type="Gene3D" id="3.30.70.270">
    <property type="match status" value="1"/>
</dbReference>
<dbReference type="SMART" id="SM00267">
    <property type="entry name" value="GGDEF"/>
    <property type="match status" value="1"/>
</dbReference>
<dbReference type="SUPFAM" id="SSF55785">
    <property type="entry name" value="PYP-like sensor domain (PAS domain)"/>
    <property type="match status" value="1"/>
</dbReference>
<dbReference type="RefSeq" id="WP_162369553.1">
    <property type="nucleotide sequence ID" value="NZ_JAAEEH010000006.1"/>
</dbReference>
<sequence>MIFGKSEAVAWDANDCRILIENSMDMIYRLSEAGVIDFISPACTSLLGHLPEEMEGRPFESFVHPQDLAVWRTAFGSLEVEKVPVAGVLCRLLHKDGSWSHFTSNIVPLMDKTGRVTGSAGVARDSTEQVQKEKELLRLSFHDPVTGLYNRRFYEEEVRRLDTFRNMPITLLMADIDGLKRANDTYGHAMGDRLLEAFAEVLRQECREDDIIARIGGDEFVVLLPQTGVKEAEAIASRVVETTAGTVVDGIPLSVSIGWKTKLHENESMERIFKEAEDAMYRQKAEVRRR</sequence>
<dbReference type="NCBIfam" id="TIGR00254">
    <property type="entry name" value="GGDEF"/>
    <property type="match status" value="1"/>
</dbReference>
<dbReference type="SUPFAM" id="SSF55073">
    <property type="entry name" value="Nucleotide cyclase"/>
    <property type="match status" value="1"/>
</dbReference>
<organism evidence="4 5">
    <name type="scientific">Anaerotalea alkaliphila</name>
    <dbReference type="NCBI Taxonomy" id="2662126"/>
    <lineage>
        <taxon>Bacteria</taxon>
        <taxon>Bacillati</taxon>
        <taxon>Bacillota</taxon>
        <taxon>Clostridia</taxon>
        <taxon>Eubacteriales</taxon>
        <taxon>Anaerotalea</taxon>
    </lineage>
</organism>
<protein>
    <submittedName>
        <fullName evidence="4">Diguanylate cyclase</fullName>
    </submittedName>
</protein>
<dbReference type="InterPro" id="IPR052155">
    <property type="entry name" value="Biofilm_reg_signaling"/>
</dbReference>
<dbReference type="InterPro" id="IPR000160">
    <property type="entry name" value="GGDEF_dom"/>
</dbReference>
<evidence type="ECO:0000259" key="1">
    <source>
        <dbReference type="PROSITE" id="PS50112"/>
    </source>
</evidence>
<dbReference type="PANTHER" id="PTHR44757">
    <property type="entry name" value="DIGUANYLATE CYCLASE DGCP"/>
    <property type="match status" value="1"/>
</dbReference>
<evidence type="ECO:0000259" key="3">
    <source>
        <dbReference type="PROSITE" id="PS50887"/>
    </source>
</evidence>
<dbReference type="SMART" id="SM00091">
    <property type="entry name" value="PAS"/>
    <property type="match status" value="1"/>
</dbReference>
<dbReference type="PROSITE" id="PS50887">
    <property type="entry name" value="GGDEF"/>
    <property type="match status" value="1"/>
</dbReference>
<feature type="domain" description="GGDEF" evidence="3">
    <location>
        <begin position="167"/>
        <end position="290"/>
    </location>
</feature>
<name>A0A7X5HUF0_9FIRM</name>
<dbReference type="AlphaFoldDB" id="A0A7X5HUF0"/>
<dbReference type="CDD" id="cd00130">
    <property type="entry name" value="PAS"/>
    <property type="match status" value="1"/>
</dbReference>
<proteinExistence type="predicted"/>
<evidence type="ECO:0000313" key="4">
    <source>
        <dbReference type="EMBL" id="NDL66825.1"/>
    </source>
</evidence>
<dbReference type="EMBL" id="JAAEEH010000006">
    <property type="protein sequence ID" value="NDL66825.1"/>
    <property type="molecule type" value="Genomic_DNA"/>
</dbReference>
<feature type="domain" description="PAC" evidence="2">
    <location>
        <begin position="86"/>
        <end position="138"/>
    </location>
</feature>
<comment type="caution">
    <text evidence="4">The sequence shown here is derived from an EMBL/GenBank/DDBJ whole genome shotgun (WGS) entry which is preliminary data.</text>
</comment>
<gene>
    <name evidence="4" type="ORF">GXN74_03575</name>
</gene>
<evidence type="ECO:0000259" key="2">
    <source>
        <dbReference type="PROSITE" id="PS50113"/>
    </source>
</evidence>
<dbReference type="InterPro" id="IPR043128">
    <property type="entry name" value="Rev_trsase/Diguanyl_cyclase"/>
</dbReference>
<dbReference type="PROSITE" id="PS50113">
    <property type="entry name" value="PAC"/>
    <property type="match status" value="1"/>
</dbReference>
<dbReference type="CDD" id="cd01949">
    <property type="entry name" value="GGDEF"/>
    <property type="match status" value="1"/>
</dbReference>
<dbReference type="InterPro" id="IPR035965">
    <property type="entry name" value="PAS-like_dom_sf"/>
</dbReference>
<feature type="domain" description="PAS" evidence="1">
    <location>
        <begin position="12"/>
        <end position="67"/>
    </location>
</feature>